<feature type="domain" description="Helicase ATP-binding" evidence="13">
    <location>
        <begin position="32"/>
        <end position="201"/>
    </location>
</feature>
<evidence type="ECO:0000256" key="8">
    <source>
        <dbReference type="ARBA" id="ARBA00023235"/>
    </source>
</evidence>
<dbReference type="InterPro" id="IPR032284">
    <property type="entry name" value="RecQ_Zn-bd"/>
</dbReference>
<keyword evidence="5 15" id="KW-0347">Helicase</keyword>
<evidence type="ECO:0000256" key="9">
    <source>
        <dbReference type="ARBA" id="ARBA00034617"/>
    </source>
</evidence>
<evidence type="ECO:0000259" key="13">
    <source>
        <dbReference type="PROSITE" id="PS51192"/>
    </source>
</evidence>
<dbReference type="GO" id="GO:0043138">
    <property type="term" value="F:3'-5' DNA helicase activity"/>
    <property type="evidence" value="ECO:0007669"/>
    <property type="project" value="UniProtKB-EC"/>
</dbReference>
<name>A0A402BFR9_9CHLR</name>
<keyword evidence="4" id="KW-0378">Hydrolase</keyword>
<organism evidence="15 16">
    <name type="scientific">Dictyobacter alpinus</name>
    <dbReference type="NCBI Taxonomy" id="2014873"/>
    <lineage>
        <taxon>Bacteria</taxon>
        <taxon>Bacillati</taxon>
        <taxon>Chloroflexota</taxon>
        <taxon>Ktedonobacteria</taxon>
        <taxon>Ktedonobacterales</taxon>
        <taxon>Dictyobacteraceae</taxon>
        <taxon>Dictyobacter</taxon>
    </lineage>
</organism>
<keyword evidence="8" id="KW-0413">Isomerase</keyword>
<comment type="caution">
    <text evidence="15">The sequence shown here is derived from an EMBL/GenBank/DDBJ whole genome shotgun (WGS) entry which is preliminary data.</text>
</comment>
<keyword evidence="7" id="KW-0238">DNA-binding</keyword>
<dbReference type="Gene3D" id="1.10.10.10">
    <property type="entry name" value="Winged helix-like DNA-binding domain superfamily/Winged helix DNA-binding domain"/>
    <property type="match status" value="1"/>
</dbReference>
<dbReference type="GO" id="GO:0006310">
    <property type="term" value="P:DNA recombination"/>
    <property type="evidence" value="ECO:0007669"/>
    <property type="project" value="InterPro"/>
</dbReference>
<reference evidence="16" key="1">
    <citation type="submission" date="2018-12" db="EMBL/GenBank/DDBJ databases">
        <title>Tengunoibacter tsumagoiensis gen. nov., sp. nov., Dictyobacter kobayashii sp. nov., D. alpinus sp. nov., and D. joshuensis sp. nov. and description of Dictyobacteraceae fam. nov. within the order Ktedonobacterales isolated from Tengu-no-mugimeshi.</title>
        <authorList>
            <person name="Wang C.M."/>
            <person name="Zheng Y."/>
            <person name="Sakai Y."/>
            <person name="Toyoda A."/>
            <person name="Minakuchi Y."/>
            <person name="Abe K."/>
            <person name="Yokota A."/>
            <person name="Yabe S."/>
        </authorList>
    </citation>
    <scope>NUCLEOTIDE SEQUENCE [LARGE SCALE GENOMIC DNA]</scope>
    <source>
        <strain evidence="16">Uno16</strain>
    </source>
</reference>
<dbReference type="InterPro" id="IPR036388">
    <property type="entry name" value="WH-like_DNA-bd_sf"/>
</dbReference>
<dbReference type="SMART" id="SM00490">
    <property type="entry name" value="HELICc"/>
    <property type="match status" value="1"/>
</dbReference>
<dbReference type="InterPro" id="IPR004589">
    <property type="entry name" value="DNA_helicase_ATP-dep_RecQ"/>
</dbReference>
<dbReference type="Pfam" id="PF16124">
    <property type="entry name" value="RecQ_Zn_bind"/>
    <property type="match status" value="1"/>
</dbReference>
<evidence type="ECO:0000256" key="1">
    <source>
        <dbReference type="ARBA" id="ARBA00005446"/>
    </source>
</evidence>
<dbReference type="Pfam" id="PF00271">
    <property type="entry name" value="Helicase_C"/>
    <property type="match status" value="1"/>
</dbReference>
<evidence type="ECO:0000256" key="4">
    <source>
        <dbReference type="ARBA" id="ARBA00022801"/>
    </source>
</evidence>
<dbReference type="PROSITE" id="PS51194">
    <property type="entry name" value="HELICASE_CTER"/>
    <property type="match status" value="1"/>
</dbReference>
<comment type="similarity">
    <text evidence="1">Belongs to the helicase family. RecQ subfamily.</text>
</comment>
<protein>
    <recommendedName>
        <fullName evidence="11">ATP-dependent DNA helicase RecQ</fullName>
        <ecNumber evidence="10">5.6.2.4</ecNumber>
    </recommendedName>
    <alternativeName>
        <fullName evidence="12">DNA 3'-5' helicase RecQ</fullName>
    </alternativeName>
</protein>
<dbReference type="EMBL" id="BIFT01000002">
    <property type="protein sequence ID" value="GCE30248.1"/>
    <property type="molecule type" value="Genomic_DNA"/>
</dbReference>
<keyword evidence="16" id="KW-1185">Reference proteome</keyword>
<dbReference type="InterPro" id="IPR001650">
    <property type="entry name" value="Helicase_C-like"/>
</dbReference>
<dbReference type="PROSITE" id="PS00690">
    <property type="entry name" value="DEAH_ATP_HELICASE"/>
    <property type="match status" value="1"/>
</dbReference>
<dbReference type="GO" id="GO:0005737">
    <property type="term" value="C:cytoplasm"/>
    <property type="evidence" value="ECO:0007669"/>
    <property type="project" value="TreeGrafter"/>
</dbReference>
<comment type="catalytic activity">
    <reaction evidence="9">
        <text>Couples ATP hydrolysis with the unwinding of duplex DNA by translocating in the 3'-5' direction.</text>
        <dbReference type="EC" id="5.6.2.4"/>
    </reaction>
</comment>
<dbReference type="Pfam" id="PF00270">
    <property type="entry name" value="DEAD"/>
    <property type="match status" value="1"/>
</dbReference>
<dbReference type="GO" id="GO:0005524">
    <property type="term" value="F:ATP binding"/>
    <property type="evidence" value="ECO:0007669"/>
    <property type="project" value="UniProtKB-KW"/>
</dbReference>
<dbReference type="PANTHER" id="PTHR13710">
    <property type="entry name" value="DNA HELICASE RECQ FAMILY MEMBER"/>
    <property type="match status" value="1"/>
</dbReference>
<dbReference type="PANTHER" id="PTHR13710:SF105">
    <property type="entry name" value="ATP-DEPENDENT DNA HELICASE Q1"/>
    <property type="match status" value="1"/>
</dbReference>
<dbReference type="InterPro" id="IPR027417">
    <property type="entry name" value="P-loop_NTPase"/>
</dbReference>
<evidence type="ECO:0000256" key="3">
    <source>
        <dbReference type="ARBA" id="ARBA00022741"/>
    </source>
</evidence>
<evidence type="ECO:0000256" key="10">
    <source>
        <dbReference type="ARBA" id="ARBA00034808"/>
    </source>
</evidence>
<dbReference type="InterPro" id="IPR011545">
    <property type="entry name" value="DEAD/DEAH_box_helicase_dom"/>
</dbReference>
<dbReference type="RefSeq" id="WP_246039267.1">
    <property type="nucleotide sequence ID" value="NZ_BIFT01000002.1"/>
</dbReference>
<evidence type="ECO:0000256" key="11">
    <source>
        <dbReference type="ARBA" id="ARBA00044535"/>
    </source>
</evidence>
<evidence type="ECO:0000256" key="6">
    <source>
        <dbReference type="ARBA" id="ARBA00022840"/>
    </source>
</evidence>
<dbReference type="GO" id="GO:0005694">
    <property type="term" value="C:chromosome"/>
    <property type="evidence" value="ECO:0007669"/>
    <property type="project" value="TreeGrafter"/>
</dbReference>
<evidence type="ECO:0000313" key="16">
    <source>
        <dbReference type="Proteomes" id="UP000287171"/>
    </source>
</evidence>
<dbReference type="NCBIfam" id="TIGR00614">
    <property type="entry name" value="recQ_fam"/>
    <property type="match status" value="1"/>
</dbReference>
<keyword evidence="2" id="KW-0479">Metal-binding</keyword>
<dbReference type="GO" id="GO:0016787">
    <property type="term" value="F:hydrolase activity"/>
    <property type="evidence" value="ECO:0007669"/>
    <property type="project" value="UniProtKB-KW"/>
</dbReference>
<dbReference type="Proteomes" id="UP000287171">
    <property type="component" value="Unassembled WGS sequence"/>
</dbReference>
<accession>A0A402BFR9</accession>
<dbReference type="PROSITE" id="PS51192">
    <property type="entry name" value="HELICASE_ATP_BIND_1"/>
    <property type="match status" value="1"/>
</dbReference>
<dbReference type="GO" id="GO:0006281">
    <property type="term" value="P:DNA repair"/>
    <property type="evidence" value="ECO:0007669"/>
    <property type="project" value="TreeGrafter"/>
</dbReference>
<dbReference type="AlphaFoldDB" id="A0A402BFR9"/>
<feature type="domain" description="Helicase C-terminal" evidence="14">
    <location>
        <begin position="225"/>
        <end position="374"/>
    </location>
</feature>
<evidence type="ECO:0000259" key="14">
    <source>
        <dbReference type="PROSITE" id="PS51194"/>
    </source>
</evidence>
<dbReference type="Gene3D" id="3.40.50.300">
    <property type="entry name" value="P-loop containing nucleotide triphosphate hydrolases"/>
    <property type="match status" value="2"/>
</dbReference>
<evidence type="ECO:0000256" key="12">
    <source>
        <dbReference type="ARBA" id="ARBA00044550"/>
    </source>
</evidence>
<keyword evidence="6" id="KW-0067">ATP-binding</keyword>
<keyword evidence="3" id="KW-0547">Nucleotide-binding</keyword>
<dbReference type="InterPro" id="IPR002464">
    <property type="entry name" value="DNA/RNA_helicase_DEAH_CS"/>
</dbReference>
<dbReference type="SUPFAM" id="SSF52540">
    <property type="entry name" value="P-loop containing nucleoside triphosphate hydrolases"/>
    <property type="match status" value="1"/>
</dbReference>
<sequence length="550" mass="61775">MKKPETKQNYIDGFIHNILGYEKLRPGQEDALRSLQEGHDTLAIMPIGSGKSLIYQAAGALIPGPTIVISPLMSLRYDQLHSIQDQHIGSAAVIDPSQNPAETSLAFEQFEGGQLEFLFLAPEQFNDPNILERLLNMKPSLFVVDEAHCISEWSHDFRPAYLVLGAIIASLGHPRVLALTATASLPVRNEIIDRLGLQQPRIVVKGFNRPNIWLGVECFQDEAEKMQALLKHVQEAQMPGIIYTATRKQAESLTKMLQANDLKAQFYHAGLKAYDRKYRQRAFMADEIDIIVATTAFDMGIDKSNVRFVFHYTISDSVDSYYQEFCRAGCDGESARAILFYMSRDFGVRQYLASGGYINTDQIALVVDALQAHAGPVDQAALRAELNLSQTKFTHMITRLEEIGAITLLEDGSILLTKDQEDLKSSIIETMSKQQARRQFERSRIEMIRGYAECGSCRRAYLLNYFGEPFEGSCGFCDVCVSHREQPIQPDSMPFPITSHVLHALWGKGMVLRYEDDKIVVLFDTVGNKSLSLEVIKEKGLLTPISTFYQ</sequence>
<dbReference type="CDD" id="cd17920">
    <property type="entry name" value="DEXHc_RecQ"/>
    <property type="match status" value="1"/>
</dbReference>
<dbReference type="InterPro" id="IPR014001">
    <property type="entry name" value="Helicase_ATP-bd"/>
</dbReference>
<gene>
    <name evidence="15" type="primary">recQ_3</name>
    <name evidence="15" type="ORF">KDA_57320</name>
</gene>
<proteinExistence type="inferred from homology"/>
<evidence type="ECO:0000256" key="5">
    <source>
        <dbReference type="ARBA" id="ARBA00022806"/>
    </source>
</evidence>
<dbReference type="GO" id="GO:0009378">
    <property type="term" value="F:four-way junction helicase activity"/>
    <property type="evidence" value="ECO:0007669"/>
    <property type="project" value="TreeGrafter"/>
</dbReference>
<evidence type="ECO:0000256" key="7">
    <source>
        <dbReference type="ARBA" id="ARBA00023125"/>
    </source>
</evidence>
<dbReference type="EC" id="5.6.2.4" evidence="10"/>
<dbReference type="GO" id="GO:0003677">
    <property type="term" value="F:DNA binding"/>
    <property type="evidence" value="ECO:0007669"/>
    <property type="project" value="UniProtKB-KW"/>
</dbReference>
<evidence type="ECO:0000256" key="2">
    <source>
        <dbReference type="ARBA" id="ARBA00022723"/>
    </source>
</evidence>
<dbReference type="GO" id="GO:0046872">
    <property type="term" value="F:metal ion binding"/>
    <property type="evidence" value="ECO:0007669"/>
    <property type="project" value="UniProtKB-KW"/>
</dbReference>
<evidence type="ECO:0000313" key="15">
    <source>
        <dbReference type="EMBL" id="GCE30248.1"/>
    </source>
</evidence>
<dbReference type="SMART" id="SM00487">
    <property type="entry name" value="DEXDc"/>
    <property type="match status" value="1"/>
</dbReference>